<evidence type="ECO:0000313" key="5">
    <source>
        <dbReference type="EMBL" id="KAK3374474.1"/>
    </source>
</evidence>
<keyword evidence="2" id="KW-0472">Membrane</keyword>
<feature type="compositionally biased region" description="Low complexity" evidence="1">
    <location>
        <begin position="195"/>
        <end position="236"/>
    </location>
</feature>
<keyword evidence="3" id="KW-0732">Signal</keyword>
<accession>A0AAE0N9K2</accession>
<protein>
    <recommendedName>
        <fullName evidence="4">WSC domain-containing protein</fullName>
    </recommendedName>
</protein>
<name>A0AAE0N9K2_9PEZI</name>
<feature type="compositionally biased region" description="Low complexity" evidence="1">
    <location>
        <begin position="312"/>
        <end position="325"/>
    </location>
</feature>
<reference evidence="5" key="1">
    <citation type="journal article" date="2023" name="Mol. Phylogenet. Evol.">
        <title>Genome-scale phylogeny and comparative genomics of the fungal order Sordariales.</title>
        <authorList>
            <person name="Hensen N."/>
            <person name="Bonometti L."/>
            <person name="Westerberg I."/>
            <person name="Brannstrom I.O."/>
            <person name="Guillou S."/>
            <person name="Cros-Aarteil S."/>
            <person name="Calhoun S."/>
            <person name="Haridas S."/>
            <person name="Kuo A."/>
            <person name="Mondo S."/>
            <person name="Pangilinan J."/>
            <person name="Riley R."/>
            <person name="LaButti K."/>
            <person name="Andreopoulos B."/>
            <person name="Lipzen A."/>
            <person name="Chen C."/>
            <person name="Yan M."/>
            <person name="Daum C."/>
            <person name="Ng V."/>
            <person name="Clum A."/>
            <person name="Steindorff A."/>
            <person name="Ohm R.A."/>
            <person name="Martin F."/>
            <person name="Silar P."/>
            <person name="Natvig D.O."/>
            <person name="Lalanne C."/>
            <person name="Gautier V."/>
            <person name="Ament-Velasquez S.L."/>
            <person name="Kruys A."/>
            <person name="Hutchinson M.I."/>
            <person name="Powell A.J."/>
            <person name="Barry K."/>
            <person name="Miller A.N."/>
            <person name="Grigoriev I.V."/>
            <person name="Debuchy R."/>
            <person name="Gladieux P."/>
            <person name="Hiltunen Thoren M."/>
            <person name="Johannesson H."/>
        </authorList>
    </citation>
    <scope>NUCLEOTIDE SEQUENCE</scope>
    <source>
        <strain evidence="5">CBS 958.72</strain>
    </source>
</reference>
<feature type="transmembrane region" description="Helical" evidence="2">
    <location>
        <begin position="277"/>
        <end position="299"/>
    </location>
</feature>
<feature type="signal peptide" evidence="3">
    <location>
        <begin position="1"/>
        <end position="26"/>
    </location>
</feature>
<feature type="domain" description="WSC" evidence="4">
    <location>
        <begin position="32"/>
        <end position="133"/>
    </location>
</feature>
<dbReference type="AlphaFoldDB" id="A0AAE0N9K2"/>
<dbReference type="PANTHER" id="PTHR16861">
    <property type="entry name" value="GLYCOPROTEIN 38"/>
    <property type="match status" value="1"/>
</dbReference>
<evidence type="ECO:0000256" key="1">
    <source>
        <dbReference type="SAM" id="MobiDB-lite"/>
    </source>
</evidence>
<dbReference type="PANTHER" id="PTHR16861:SF4">
    <property type="entry name" value="SH3 DOMAIN PROTEIN (AFU_ORTHOLOGUE AFUA_1G13610)"/>
    <property type="match status" value="1"/>
</dbReference>
<dbReference type="InterPro" id="IPR002889">
    <property type="entry name" value="WSC_carb-bd"/>
</dbReference>
<dbReference type="PROSITE" id="PS51212">
    <property type="entry name" value="WSC"/>
    <property type="match status" value="1"/>
</dbReference>
<keyword evidence="2" id="KW-1133">Transmembrane helix</keyword>
<evidence type="ECO:0000256" key="2">
    <source>
        <dbReference type="SAM" id="Phobius"/>
    </source>
</evidence>
<organism evidence="5 6">
    <name type="scientific">Lasiosphaeria ovina</name>
    <dbReference type="NCBI Taxonomy" id="92902"/>
    <lineage>
        <taxon>Eukaryota</taxon>
        <taxon>Fungi</taxon>
        <taxon>Dikarya</taxon>
        <taxon>Ascomycota</taxon>
        <taxon>Pezizomycotina</taxon>
        <taxon>Sordariomycetes</taxon>
        <taxon>Sordariomycetidae</taxon>
        <taxon>Sordariales</taxon>
        <taxon>Lasiosphaeriaceae</taxon>
        <taxon>Lasiosphaeria</taxon>
    </lineage>
</organism>
<keyword evidence="2" id="KW-0812">Transmembrane</keyword>
<keyword evidence="6" id="KW-1185">Reference proteome</keyword>
<reference evidence="5" key="2">
    <citation type="submission" date="2023-06" db="EMBL/GenBank/DDBJ databases">
        <authorList>
            <consortium name="Lawrence Berkeley National Laboratory"/>
            <person name="Haridas S."/>
            <person name="Hensen N."/>
            <person name="Bonometti L."/>
            <person name="Westerberg I."/>
            <person name="Brannstrom I.O."/>
            <person name="Guillou S."/>
            <person name="Cros-Aarteil S."/>
            <person name="Calhoun S."/>
            <person name="Kuo A."/>
            <person name="Mondo S."/>
            <person name="Pangilinan J."/>
            <person name="Riley R."/>
            <person name="Labutti K."/>
            <person name="Andreopoulos B."/>
            <person name="Lipzen A."/>
            <person name="Chen C."/>
            <person name="Yanf M."/>
            <person name="Daum C."/>
            <person name="Ng V."/>
            <person name="Clum A."/>
            <person name="Steindorff A."/>
            <person name="Ohm R."/>
            <person name="Martin F."/>
            <person name="Silar P."/>
            <person name="Natvig D."/>
            <person name="Lalanne C."/>
            <person name="Gautier V."/>
            <person name="Ament-Velasquez S.L."/>
            <person name="Kruys A."/>
            <person name="Hutchinson M.I."/>
            <person name="Powell A.J."/>
            <person name="Barry K."/>
            <person name="Miller A.N."/>
            <person name="Grigoriev I.V."/>
            <person name="Debuchy R."/>
            <person name="Gladieux P."/>
            <person name="Thoren M.H."/>
            <person name="Johannesson H."/>
        </authorList>
    </citation>
    <scope>NUCLEOTIDE SEQUENCE</scope>
    <source>
        <strain evidence="5">CBS 958.72</strain>
    </source>
</reference>
<dbReference type="Proteomes" id="UP001287356">
    <property type="component" value="Unassembled WGS sequence"/>
</dbReference>
<dbReference type="EMBL" id="JAULSN010000004">
    <property type="protein sequence ID" value="KAK3374474.1"/>
    <property type="molecule type" value="Genomic_DNA"/>
</dbReference>
<proteinExistence type="predicted"/>
<sequence length="403" mass="41644">MLQQRAARLWASLGLAILLNSAVTAAAGVGPSIPIEYCSTANTGPDTVDKTLSADGYPFHSIYQSEGRCRDNCTDARYGTFALGILQNQDCWCSNLVPNSANQKDTDQCQSPCPGFPSDLCGGSGLFGYIALGNASPTGTAPPQGSSSSSASSSSSSSVKNIPAVKTPPVFKTPPAVNTSPAVKITETETVQRMVPSTVTVPPSSSSSSSDPTTSSSTFSTTPPNGANNTPAPEVQTVTVGGVVRTVTQTQPSPTGTSEQNTSLAATSGGGLSTGGIVGVVLGILAILAIAGILVWWLLMRRRRLEAGAGGTASPSGLGSSSGAGVPRPGESWVPPTNSIVRPGDRRSYLVPVDPRLDPNIYPNAMNKSHESVNSLQDNQDYSRRVHQPSRTLRVTNANPEDD</sequence>
<gene>
    <name evidence="5" type="ORF">B0T24DRAFT_679819</name>
</gene>
<feature type="region of interest" description="Disordered" evidence="1">
    <location>
        <begin position="138"/>
        <end position="236"/>
    </location>
</feature>
<dbReference type="CDD" id="cd12087">
    <property type="entry name" value="TM_EGFR-like"/>
    <property type="match status" value="1"/>
</dbReference>
<dbReference type="Pfam" id="PF01822">
    <property type="entry name" value="WSC"/>
    <property type="match status" value="1"/>
</dbReference>
<feature type="chain" id="PRO_5041976836" description="WSC domain-containing protein" evidence="3">
    <location>
        <begin position="27"/>
        <end position="403"/>
    </location>
</feature>
<comment type="caution">
    <text evidence="5">The sequence shown here is derived from an EMBL/GenBank/DDBJ whole genome shotgun (WGS) entry which is preliminary data.</text>
</comment>
<dbReference type="SMART" id="SM00321">
    <property type="entry name" value="WSC"/>
    <property type="match status" value="1"/>
</dbReference>
<evidence type="ECO:0000313" key="6">
    <source>
        <dbReference type="Proteomes" id="UP001287356"/>
    </source>
</evidence>
<evidence type="ECO:0000256" key="3">
    <source>
        <dbReference type="SAM" id="SignalP"/>
    </source>
</evidence>
<feature type="compositionally biased region" description="Polar residues" evidence="1">
    <location>
        <begin position="389"/>
        <end position="403"/>
    </location>
</feature>
<feature type="region of interest" description="Disordered" evidence="1">
    <location>
        <begin position="360"/>
        <end position="403"/>
    </location>
</feature>
<feature type="compositionally biased region" description="Low complexity" evidence="1">
    <location>
        <begin position="146"/>
        <end position="158"/>
    </location>
</feature>
<evidence type="ECO:0000259" key="4">
    <source>
        <dbReference type="PROSITE" id="PS51212"/>
    </source>
</evidence>
<feature type="region of interest" description="Disordered" evidence="1">
    <location>
        <begin position="308"/>
        <end position="347"/>
    </location>
</feature>